<organism evidence="1">
    <name type="scientific">Arundo donax</name>
    <name type="common">Giant reed</name>
    <name type="synonym">Donax arundinaceus</name>
    <dbReference type="NCBI Taxonomy" id="35708"/>
    <lineage>
        <taxon>Eukaryota</taxon>
        <taxon>Viridiplantae</taxon>
        <taxon>Streptophyta</taxon>
        <taxon>Embryophyta</taxon>
        <taxon>Tracheophyta</taxon>
        <taxon>Spermatophyta</taxon>
        <taxon>Magnoliopsida</taxon>
        <taxon>Liliopsida</taxon>
        <taxon>Poales</taxon>
        <taxon>Poaceae</taxon>
        <taxon>PACMAD clade</taxon>
        <taxon>Arundinoideae</taxon>
        <taxon>Arundineae</taxon>
        <taxon>Arundo</taxon>
    </lineage>
</organism>
<protein>
    <submittedName>
        <fullName evidence="1">Uncharacterized protein</fullName>
    </submittedName>
</protein>
<proteinExistence type="predicted"/>
<dbReference type="AlphaFoldDB" id="A0A0A8ZLT1"/>
<evidence type="ECO:0000313" key="1">
    <source>
        <dbReference type="EMBL" id="JAD38608.1"/>
    </source>
</evidence>
<name>A0A0A8ZLT1_ARUDO</name>
<sequence>MNAVRSIYSGNLYLSYSEGADICIHCPNPELCHRLQYGLVY</sequence>
<accession>A0A0A8ZLT1</accession>
<dbReference type="EMBL" id="GBRH01259287">
    <property type="protein sequence ID" value="JAD38608.1"/>
    <property type="molecule type" value="Transcribed_RNA"/>
</dbReference>
<reference evidence="1" key="1">
    <citation type="submission" date="2014-09" db="EMBL/GenBank/DDBJ databases">
        <authorList>
            <person name="Magalhaes I.L.F."/>
            <person name="Oliveira U."/>
            <person name="Santos F.R."/>
            <person name="Vidigal T.H.D.A."/>
            <person name="Brescovit A.D."/>
            <person name="Santos A.J."/>
        </authorList>
    </citation>
    <scope>NUCLEOTIDE SEQUENCE</scope>
    <source>
        <tissue evidence="1">Shoot tissue taken approximately 20 cm above the soil surface</tissue>
    </source>
</reference>
<reference evidence="1" key="2">
    <citation type="journal article" date="2015" name="Data Brief">
        <title>Shoot transcriptome of the giant reed, Arundo donax.</title>
        <authorList>
            <person name="Barrero R.A."/>
            <person name="Guerrero F.D."/>
            <person name="Moolhuijzen P."/>
            <person name="Goolsby J.A."/>
            <person name="Tidwell J."/>
            <person name="Bellgard S.E."/>
            <person name="Bellgard M.I."/>
        </authorList>
    </citation>
    <scope>NUCLEOTIDE SEQUENCE</scope>
    <source>
        <tissue evidence="1">Shoot tissue taken approximately 20 cm above the soil surface</tissue>
    </source>
</reference>